<dbReference type="PRINTS" id="PR00411">
    <property type="entry name" value="PNDRDTASEI"/>
</dbReference>
<comment type="cofactor">
    <cofactor evidence="1">
        <name>FAD</name>
        <dbReference type="ChEBI" id="CHEBI:57692"/>
    </cofactor>
</comment>
<dbReference type="SUPFAM" id="SSF51905">
    <property type="entry name" value="FAD/NAD(P)-binding domain"/>
    <property type="match status" value="2"/>
</dbReference>
<keyword evidence="4" id="KW-0274">FAD</keyword>
<dbReference type="PANTHER" id="PTHR42913:SF3">
    <property type="entry name" value="64 KDA MITOCHONDRIAL NADH DEHYDROGENASE (EUROFUNG)"/>
    <property type="match status" value="1"/>
</dbReference>
<reference evidence="8 9" key="1">
    <citation type="journal article" date="2016" name="Nat. Commun.">
        <title>Thousands of microbial genomes shed light on interconnected biogeochemical processes in an aquifer system.</title>
        <authorList>
            <person name="Anantharaman K."/>
            <person name="Brown C.T."/>
            <person name="Hug L.A."/>
            <person name="Sharon I."/>
            <person name="Castelle C.J."/>
            <person name="Probst A.J."/>
            <person name="Thomas B.C."/>
            <person name="Singh A."/>
            <person name="Wilkins M.J."/>
            <person name="Karaoz U."/>
            <person name="Brodie E.L."/>
            <person name="Williams K.H."/>
            <person name="Hubbard S.S."/>
            <person name="Banfield J.F."/>
        </authorList>
    </citation>
    <scope>NUCLEOTIDE SEQUENCE [LARGE SCALE GENOMIC DNA]</scope>
</reference>
<keyword evidence="6" id="KW-0472">Membrane</keyword>
<dbReference type="GO" id="GO:0019646">
    <property type="term" value="P:aerobic electron transport chain"/>
    <property type="evidence" value="ECO:0007669"/>
    <property type="project" value="TreeGrafter"/>
</dbReference>
<evidence type="ECO:0000256" key="4">
    <source>
        <dbReference type="ARBA" id="ARBA00022827"/>
    </source>
</evidence>
<dbReference type="PRINTS" id="PR00368">
    <property type="entry name" value="FADPNR"/>
</dbReference>
<evidence type="ECO:0000256" key="2">
    <source>
        <dbReference type="ARBA" id="ARBA00005272"/>
    </source>
</evidence>
<dbReference type="AlphaFoldDB" id="A0A1F5X355"/>
<dbReference type="Pfam" id="PF07992">
    <property type="entry name" value="Pyr_redox_2"/>
    <property type="match status" value="1"/>
</dbReference>
<keyword evidence="6" id="KW-0812">Transmembrane</keyword>
<keyword evidence="6" id="KW-1133">Transmembrane helix</keyword>
<dbReference type="InterPro" id="IPR023753">
    <property type="entry name" value="FAD/NAD-binding_dom"/>
</dbReference>
<dbReference type="EMBL" id="MFIE01000023">
    <property type="protein sequence ID" value="OGF82263.1"/>
    <property type="molecule type" value="Genomic_DNA"/>
</dbReference>
<proteinExistence type="inferred from homology"/>
<accession>A0A1F5X355</accession>
<evidence type="ECO:0000313" key="8">
    <source>
        <dbReference type="EMBL" id="OGF82263.1"/>
    </source>
</evidence>
<feature type="domain" description="FAD/NAD(P)-binding" evidence="7">
    <location>
        <begin position="33"/>
        <end position="342"/>
    </location>
</feature>
<protein>
    <recommendedName>
        <fullName evidence="7">FAD/NAD(P)-binding domain-containing protein</fullName>
    </recommendedName>
</protein>
<evidence type="ECO:0000256" key="6">
    <source>
        <dbReference type="SAM" id="Phobius"/>
    </source>
</evidence>
<sequence length="450" mass="49439">MIFIISAPRNARSASTLTRVNIQETMIKTTEPKILVIGGGFGGIRAALELEKFKLPGAKITLVSDKTHFEYHAALYRVVTGRSPLEVCVPLSEIFKGKNVEVLRDRILSVDLEAQAAEGFFGSRHPFDYLVLALGSETSYMNIPGLAEHSFGFKSISEALRLKKHFHELFESCSKASTEAAEKVCLMHFVVVGAGASGVELAGELALYSQKLAETHNVARSLITIDLIEASSRVLPLFSEGTSKKVEKRLRDLGVNIFVNRPMERGEIESVMVRGLNMKTETIIWTAGVKPNELYGKIPGVEFDKKGRLVVDEYLRVKNFKNVFAVGDGASTPFSGMAQTAVYDGRIAAANIKNEILGKSLKKYEPPKPYHSIPVGPGWAATVLGSISLYGYVGWILRRAADLRYFLTILPFKKAYLAFASGKTVCESCSICLPDEENPKVALNLKEIKT</sequence>
<evidence type="ECO:0000256" key="3">
    <source>
        <dbReference type="ARBA" id="ARBA00022630"/>
    </source>
</evidence>
<dbReference type="Proteomes" id="UP000178684">
    <property type="component" value="Unassembled WGS sequence"/>
</dbReference>
<evidence type="ECO:0000313" key="9">
    <source>
        <dbReference type="Proteomes" id="UP000178684"/>
    </source>
</evidence>
<name>A0A1F5X355_9BACT</name>
<evidence type="ECO:0000259" key="7">
    <source>
        <dbReference type="Pfam" id="PF07992"/>
    </source>
</evidence>
<dbReference type="GO" id="GO:0003955">
    <property type="term" value="F:NAD(P)H dehydrogenase (quinone) activity"/>
    <property type="evidence" value="ECO:0007669"/>
    <property type="project" value="TreeGrafter"/>
</dbReference>
<keyword evidence="3" id="KW-0285">Flavoprotein</keyword>
<dbReference type="InterPro" id="IPR051169">
    <property type="entry name" value="NADH-Q_oxidoreductase"/>
</dbReference>
<comment type="similarity">
    <text evidence="2">Belongs to the NADH dehydrogenase family.</text>
</comment>
<evidence type="ECO:0000256" key="1">
    <source>
        <dbReference type="ARBA" id="ARBA00001974"/>
    </source>
</evidence>
<dbReference type="PANTHER" id="PTHR42913">
    <property type="entry name" value="APOPTOSIS-INDUCING FACTOR 1"/>
    <property type="match status" value="1"/>
</dbReference>
<dbReference type="Gene3D" id="3.50.50.100">
    <property type="match status" value="1"/>
</dbReference>
<organism evidence="8 9">
    <name type="scientific">Candidatus Giovannonibacteria bacterium RIFCSPLOWO2_01_FULL_46_13</name>
    <dbReference type="NCBI Taxonomy" id="1798352"/>
    <lineage>
        <taxon>Bacteria</taxon>
        <taxon>Candidatus Giovannoniibacteriota</taxon>
    </lineage>
</organism>
<feature type="transmembrane region" description="Helical" evidence="6">
    <location>
        <begin position="378"/>
        <end position="397"/>
    </location>
</feature>
<keyword evidence="5" id="KW-0560">Oxidoreductase</keyword>
<evidence type="ECO:0000256" key="5">
    <source>
        <dbReference type="ARBA" id="ARBA00023002"/>
    </source>
</evidence>
<dbReference type="InterPro" id="IPR036188">
    <property type="entry name" value="FAD/NAD-bd_sf"/>
</dbReference>
<comment type="caution">
    <text evidence="8">The sequence shown here is derived from an EMBL/GenBank/DDBJ whole genome shotgun (WGS) entry which is preliminary data.</text>
</comment>
<gene>
    <name evidence="8" type="ORF">A3B18_02880</name>
</gene>